<feature type="transmembrane region" description="Helical" evidence="12">
    <location>
        <begin position="685"/>
        <end position="712"/>
    </location>
</feature>
<protein>
    <recommendedName>
        <fullName evidence="13">Peptidase M50 domain-containing protein</fullName>
    </recommendedName>
</protein>
<keyword evidence="6" id="KW-0645">Protease</keyword>
<dbReference type="GO" id="GO:0006508">
    <property type="term" value="P:proteolysis"/>
    <property type="evidence" value="ECO:0007669"/>
    <property type="project" value="UniProtKB-KW"/>
</dbReference>
<organism evidence="14">
    <name type="scientific">Leptocylindrus danicus</name>
    <dbReference type="NCBI Taxonomy" id="163516"/>
    <lineage>
        <taxon>Eukaryota</taxon>
        <taxon>Sar</taxon>
        <taxon>Stramenopiles</taxon>
        <taxon>Ochrophyta</taxon>
        <taxon>Bacillariophyta</taxon>
        <taxon>Coscinodiscophyceae</taxon>
        <taxon>Chaetocerotophycidae</taxon>
        <taxon>Leptocylindrales</taxon>
        <taxon>Leptocylindraceae</taxon>
        <taxon>Leptocylindrus</taxon>
    </lineage>
</organism>
<dbReference type="GO" id="GO:0008233">
    <property type="term" value="F:peptidase activity"/>
    <property type="evidence" value="ECO:0007669"/>
    <property type="project" value="UniProtKB-KW"/>
</dbReference>
<reference evidence="14" key="1">
    <citation type="submission" date="2021-01" db="EMBL/GenBank/DDBJ databases">
        <authorList>
            <person name="Corre E."/>
            <person name="Pelletier E."/>
            <person name="Niang G."/>
            <person name="Scheremetjew M."/>
            <person name="Finn R."/>
            <person name="Kale V."/>
            <person name="Holt S."/>
            <person name="Cochrane G."/>
            <person name="Meng A."/>
            <person name="Brown T."/>
            <person name="Cohen L."/>
        </authorList>
    </citation>
    <scope>NUCLEOTIDE SEQUENCE</scope>
    <source>
        <strain evidence="14">B650</strain>
    </source>
</reference>
<dbReference type="Pfam" id="PF02163">
    <property type="entry name" value="Peptidase_M50"/>
    <property type="match status" value="1"/>
</dbReference>
<dbReference type="PANTHER" id="PTHR31412:SF0">
    <property type="entry name" value="ZINC METALLOPROTEASE EGY1, CHLOROPLASTIC-RELATED"/>
    <property type="match status" value="1"/>
</dbReference>
<evidence type="ECO:0000256" key="12">
    <source>
        <dbReference type="SAM" id="Phobius"/>
    </source>
</evidence>
<evidence type="ECO:0000313" key="14">
    <source>
        <dbReference type="EMBL" id="CAD9573820.1"/>
    </source>
</evidence>
<evidence type="ECO:0000256" key="7">
    <source>
        <dbReference type="ARBA" id="ARBA00022692"/>
    </source>
</evidence>
<name>A0A7S2KE45_9STRA</name>
<evidence type="ECO:0000256" key="5">
    <source>
        <dbReference type="ARBA" id="ARBA00022640"/>
    </source>
</evidence>
<dbReference type="PANTHER" id="PTHR31412">
    <property type="entry name" value="ZINC METALLOPROTEASE EGY1"/>
    <property type="match status" value="1"/>
</dbReference>
<keyword evidence="8" id="KW-0378">Hydrolase</keyword>
<evidence type="ECO:0000256" key="4">
    <source>
        <dbReference type="ARBA" id="ARBA00022528"/>
    </source>
</evidence>
<keyword evidence="7 12" id="KW-0812">Transmembrane</keyword>
<keyword evidence="5" id="KW-0934">Plastid</keyword>
<feature type="transmembrane region" description="Helical" evidence="12">
    <location>
        <begin position="564"/>
        <end position="588"/>
    </location>
</feature>
<gene>
    <name evidence="14" type="ORF">LDAN0321_LOCUS8288</name>
</gene>
<evidence type="ECO:0000256" key="2">
    <source>
        <dbReference type="ARBA" id="ARBA00004229"/>
    </source>
</evidence>
<accession>A0A7S2KE45</accession>
<evidence type="ECO:0000259" key="13">
    <source>
        <dbReference type="Pfam" id="PF02163"/>
    </source>
</evidence>
<evidence type="ECO:0000256" key="8">
    <source>
        <dbReference type="ARBA" id="ARBA00022801"/>
    </source>
</evidence>
<dbReference type="InterPro" id="IPR044838">
    <property type="entry name" value="EGY1-like"/>
</dbReference>
<evidence type="ECO:0000256" key="6">
    <source>
        <dbReference type="ARBA" id="ARBA00022670"/>
    </source>
</evidence>
<comment type="subcellular location">
    <subcellularLocation>
        <location evidence="1">Membrane</location>
        <topology evidence="1">Multi-pass membrane protein</topology>
    </subcellularLocation>
    <subcellularLocation>
        <location evidence="2">Plastid</location>
        <location evidence="2">Chloroplast</location>
    </subcellularLocation>
</comment>
<feature type="transmembrane region" description="Helical" evidence="12">
    <location>
        <begin position="732"/>
        <end position="752"/>
    </location>
</feature>
<evidence type="ECO:0000256" key="10">
    <source>
        <dbReference type="ARBA" id="ARBA00022989"/>
    </source>
</evidence>
<evidence type="ECO:0000256" key="11">
    <source>
        <dbReference type="ARBA" id="ARBA00023136"/>
    </source>
</evidence>
<sequence length="753" mass="82816">MRYLACIIHLLCNYRSSSAFQIHTPAHRREHLVFGSDAALIRSTTKQCTHPSYPYYKRGTALANTNNDENISLSSEVKSLKDQATRARLEAEKMQVDLTFRKISDLEDKLSKNGLNSDESASIQMNIDKLKKILDPDYIKVEKKPAPVPRDSQVGKSKDNAENKEVGLISFTEEEGEAIKLWASLTDHKRRVFSVILEGSDLDWADAETFVRIIWRRNKDARNVLADPENALWTMFTNGDDSAFLSMLEIENSVFDVEALAELSTDTLEKRLKNVRNIVYGLGRISAAIKEDPESVQEGASVEELQLQVLEEMEALMAMETLVNKGVNDDDVQMWTDPNNRPIFKILPDSMRKPGKEPSQDDVDIIFNNLISLKVFRPDSRPQKVPGGFIIRGDVENQANGDSIISSLDDIIEKCALQTKVQCYYILDPFPPNREEIDSALSRAFEEMDESILDGFEKAVILVASSDTAPEFTWKERALASSVGVACISYFSVMTCYGGDFSFGHVLSLLGPVLFIQFAHELGHRAIAWKDNIDVSPPTVTPGVLGTYGSNNALMSPPKDRKSLFDFAISGPLVGIITSVAVLFGGLFQTSSATAAVSSTFPNVSVDFLRISALASEILSNVVGGDILLTPDPVNTLVGVHPWVIAGYIGILTNGLSLLPLGTTDGGRIATAVAGKYSTEILRDFCYLTLCICGFFGYDESQVLVLYAFFLFIGGANDPELPCRNEVDDIDVPRAMIGAASLILAGLASFPLK</sequence>
<dbReference type="GO" id="GO:0009507">
    <property type="term" value="C:chloroplast"/>
    <property type="evidence" value="ECO:0007669"/>
    <property type="project" value="UniProtKB-SubCell"/>
</dbReference>
<dbReference type="GO" id="GO:0016020">
    <property type="term" value="C:membrane"/>
    <property type="evidence" value="ECO:0007669"/>
    <property type="project" value="UniProtKB-SubCell"/>
</dbReference>
<feature type="domain" description="Peptidase M50" evidence="13">
    <location>
        <begin position="513"/>
        <end position="681"/>
    </location>
</feature>
<dbReference type="EMBL" id="HBGY01012967">
    <property type="protein sequence ID" value="CAD9573820.1"/>
    <property type="molecule type" value="Transcribed_RNA"/>
</dbReference>
<comment type="similarity">
    <text evidence="3">Belongs to the peptidase M50B family.</text>
</comment>
<keyword evidence="9" id="KW-0809">Transit peptide</keyword>
<evidence type="ECO:0000256" key="1">
    <source>
        <dbReference type="ARBA" id="ARBA00004141"/>
    </source>
</evidence>
<keyword evidence="10 12" id="KW-1133">Transmembrane helix</keyword>
<proteinExistence type="inferred from homology"/>
<evidence type="ECO:0000256" key="3">
    <source>
        <dbReference type="ARBA" id="ARBA00007931"/>
    </source>
</evidence>
<keyword evidence="4" id="KW-0150">Chloroplast</keyword>
<dbReference type="InterPro" id="IPR008915">
    <property type="entry name" value="Peptidase_M50"/>
</dbReference>
<feature type="transmembrane region" description="Helical" evidence="12">
    <location>
        <begin position="643"/>
        <end position="664"/>
    </location>
</feature>
<dbReference type="AlphaFoldDB" id="A0A7S2KE45"/>
<keyword evidence="11 12" id="KW-0472">Membrane</keyword>
<evidence type="ECO:0000256" key="9">
    <source>
        <dbReference type="ARBA" id="ARBA00022946"/>
    </source>
</evidence>